<proteinExistence type="predicted"/>
<feature type="region of interest" description="Disordered" evidence="1">
    <location>
        <begin position="75"/>
        <end position="99"/>
    </location>
</feature>
<keyword evidence="4" id="KW-1185">Reference proteome</keyword>
<reference evidence="3 4" key="1">
    <citation type="submission" date="2022-09" db="EMBL/GenBank/DDBJ databases">
        <authorList>
            <person name="Palmer J.M."/>
        </authorList>
    </citation>
    <scope>NUCLEOTIDE SEQUENCE [LARGE SCALE GENOMIC DNA]</scope>
    <source>
        <strain evidence="3 4">DSM 7382</strain>
    </source>
</reference>
<sequence>MLSSAIFISLFLGAGSLAAPIPSSAIGLPSVIALQSPLSSDHSVASTITTGEIKMHVTTAVVAVPHECVMTRSCEHASKRQPERENPIFTGDLLPLRPI</sequence>
<accession>A0AAW0GRM6</accession>
<name>A0AAW0GRM6_9APHY</name>
<comment type="caution">
    <text evidence="3">The sequence shown here is derived from an EMBL/GenBank/DDBJ whole genome shotgun (WGS) entry which is preliminary data.</text>
</comment>
<evidence type="ECO:0000256" key="2">
    <source>
        <dbReference type="SAM" id="SignalP"/>
    </source>
</evidence>
<dbReference type="AlphaFoldDB" id="A0AAW0GRM6"/>
<evidence type="ECO:0000313" key="4">
    <source>
        <dbReference type="Proteomes" id="UP001385951"/>
    </source>
</evidence>
<gene>
    <name evidence="3" type="ORF">QCA50_005320</name>
</gene>
<protein>
    <submittedName>
        <fullName evidence="3">Uncharacterized protein</fullName>
    </submittedName>
</protein>
<dbReference type="EMBL" id="JASBNA010000005">
    <property type="protein sequence ID" value="KAK7691915.1"/>
    <property type="molecule type" value="Genomic_DNA"/>
</dbReference>
<feature type="chain" id="PRO_5043407320" evidence="2">
    <location>
        <begin position="19"/>
        <end position="99"/>
    </location>
</feature>
<keyword evidence="2" id="KW-0732">Signal</keyword>
<feature type="compositionally biased region" description="Basic and acidic residues" evidence="1">
    <location>
        <begin position="75"/>
        <end position="86"/>
    </location>
</feature>
<evidence type="ECO:0000313" key="3">
    <source>
        <dbReference type="EMBL" id="KAK7691915.1"/>
    </source>
</evidence>
<feature type="signal peptide" evidence="2">
    <location>
        <begin position="1"/>
        <end position="18"/>
    </location>
</feature>
<dbReference type="Proteomes" id="UP001385951">
    <property type="component" value="Unassembled WGS sequence"/>
</dbReference>
<evidence type="ECO:0000256" key="1">
    <source>
        <dbReference type="SAM" id="MobiDB-lite"/>
    </source>
</evidence>
<organism evidence="3 4">
    <name type="scientific">Cerrena zonata</name>
    <dbReference type="NCBI Taxonomy" id="2478898"/>
    <lineage>
        <taxon>Eukaryota</taxon>
        <taxon>Fungi</taxon>
        <taxon>Dikarya</taxon>
        <taxon>Basidiomycota</taxon>
        <taxon>Agaricomycotina</taxon>
        <taxon>Agaricomycetes</taxon>
        <taxon>Polyporales</taxon>
        <taxon>Cerrenaceae</taxon>
        <taxon>Cerrena</taxon>
    </lineage>
</organism>